<dbReference type="InterPro" id="IPR001338">
    <property type="entry name" value="Class_I_Hydrophobin"/>
</dbReference>
<dbReference type="Pfam" id="PF01185">
    <property type="entry name" value="Hydrophobin"/>
    <property type="match status" value="1"/>
</dbReference>
<keyword evidence="3 6" id="KW-0134">Cell wall</keyword>
<gene>
    <name evidence="7" type="ORF">FA13DRAFT_1805906</name>
</gene>
<evidence type="ECO:0000256" key="4">
    <source>
        <dbReference type="ARBA" id="ARBA00022525"/>
    </source>
</evidence>
<dbReference type="GO" id="GO:0005199">
    <property type="term" value="F:structural constituent of cell wall"/>
    <property type="evidence" value="ECO:0007669"/>
    <property type="project" value="InterPro"/>
</dbReference>
<dbReference type="STRING" id="71717.A0A4Y7RUQ7"/>
<sequence>MFARINAAALTIALAATSVAASPIEARTDSCNNGSVQCCHTMTDGGSPAASSLGALFGVPGTISGLVGMTCSPLTGGGLGANSCAQQTVCCTGNDYDGVLVIGCSPHSLQG</sequence>
<dbReference type="SMART" id="SM00075">
    <property type="entry name" value="HYDRO"/>
    <property type="match status" value="1"/>
</dbReference>
<dbReference type="GO" id="GO:0009277">
    <property type="term" value="C:fungal-type cell wall"/>
    <property type="evidence" value="ECO:0007669"/>
    <property type="project" value="InterPro"/>
</dbReference>
<feature type="chain" id="PRO_5021511002" description="Hydrophobin" evidence="6">
    <location>
        <begin position="22"/>
        <end position="111"/>
    </location>
</feature>
<comment type="subcellular location">
    <subcellularLocation>
        <location evidence="1 6">Secreted</location>
        <location evidence="1 6">Cell wall</location>
    </subcellularLocation>
</comment>
<evidence type="ECO:0000256" key="1">
    <source>
        <dbReference type="ARBA" id="ARBA00004191"/>
    </source>
</evidence>
<organism evidence="7 8">
    <name type="scientific">Coprinellus micaceus</name>
    <name type="common">Glistening ink-cap mushroom</name>
    <name type="synonym">Coprinus micaceus</name>
    <dbReference type="NCBI Taxonomy" id="71717"/>
    <lineage>
        <taxon>Eukaryota</taxon>
        <taxon>Fungi</taxon>
        <taxon>Dikarya</taxon>
        <taxon>Basidiomycota</taxon>
        <taxon>Agaricomycotina</taxon>
        <taxon>Agaricomycetes</taxon>
        <taxon>Agaricomycetidae</taxon>
        <taxon>Agaricales</taxon>
        <taxon>Agaricineae</taxon>
        <taxon>Psathyrellaceae</taxon>
        <taxon>Coprinellus</taxon>
    </lineage>
</organism>
<dbReference type="Proteomes" id="UP000298030">
    <property type="component" value="Unassembled WGS sequence"/>
</dbReference>
<keyword evidence="5 6" id="KW-1015">Disulfide bond</keyword>
<evidence type="ECO:0000313" key="7">
    <source>
        <dbReference type="EMBL" id="TEB12705.1"/>
    </source>
</evidence>
<keyword evidence="8" id="KW-1185">Reference proteome</keyword>
<proteinExistence type="inferred from homology"/>
<keyword evidence="6" id="KW-0732">Signal</keyword>
<reference evidence="7 8" key="1">
    <citation type="journal article" date="2019" name="Nat. Ecol. Evol.">
        <title>Megaphylogeny resolves global patterns of mushroom evolution.</title>
        <authorList>
            <person name="Varga T."/>
            <person name="Krizsan K."/>
            <person name="Foldi C."/>
            <person name="Dima B."/>
            <person name="Sanchez-Garcia M."/>
            <person name="Sanchez-Ramirez S."/>
            <person name="Szollosi G.J."/>
            <person name="Szarkandi J.G."/>
            <person name="Papp V."/>
            <person name="Albert L."/>
            <person name="Andreopoulos W."/>
            <person name="Angelini C."/>
            <person name="Antonin V."/>
            <person name="Barry K.W."/>
            <person name="Bougher N.L."/>
            <person name="Buchanan P."/>
            <person name="Buyck B."/>
            <person name="Bense V."/>
            <person name="Catcheside P."/>
            <person name="Chovatia M."/>
            <person name="Cooper J."/>
            <person name="Damon W."/>
            <person name="Desjardin D."/>
            <person name="Finy P."/>
            <person name="Geml J."/>
            <person name="Haridas S."/>
            <person name="Hughes K."/>
            <person name="Justo A."/>
            <person name="Karasinski D."/>
            <person name="Kautmanova I."/>
            <person name="Kiss B."/>
            <person name="Kocsube S."/>
            <person name="Kotiranta H."/>
            <person name="LaButti K.M."/>
            <person name="Lechner B.E."/>
            <person name="Liimatainen K."/>
            <person name="Lipzen A."/>
            <person name="Lukacs Z."/>
            <person name="Mihaltcheva S."/>
            <person name="Morgado L.N."/>
            <person name="Niskanen T."/>
            <person name="Noordeloos M.E."/>
            <person name="Ohm R.A."/>
            <person name="Ortiz-Santana B."/>
            <person name="Ovrebo C."/>
            <person name="Racz N."/>
            <person name="Riley R."/>
            <person name="Savchenko A."/>
            <person name="Shiryaev A."/>
            <person name="Soop K."/>
            <person name="Spirin V."/>
            <person name="Szebenyi C."/>
            <person name="Tomsovsky M."/>
            <person name="Tulloss R.E."/>
            <person name="Uehling J."/>
            <person name="Grigoriev I.V."/>
            <person name="Vagvolgyi C."/>
            <person name="Papp T."/>
            <person name="Martin F.M."/>
            <person name="Miettinen O."/>
            <person name="Hibbett D.S."/>
            <person name="Nagy L.G."/>
        </authorList>
    </citation>
    <scope>NUCLEOTIDE SEQUENCE [LARGE SCALE GENOMIC DNA]</scope>
    <source>
        <strain evidence="7 8">FP101781</strain>
    </source>
</reference>
<protein>
    <recommendedName>
        <fullName evidence="6">Hydrophobin</fullName>
    </recommendedName>
</protein>
<evidence type="ECO:0000256" key="3">
    <source>
        <dbReference type="ARBA" id="ARBA00022512"/>
    </source>
</evidence>
<keyword evidence="4 6" id="KW-0964">Secreted</keyword>
<evidence type="ECO:0000256" key="5">
    <source>
        <dbReference type="ARBA" id="ARBA00023157"/>
    </source>
</evidence>
<evidence type="ECO:0000256" key="6">
    <source>
        <dbReference type="RuleBase" id="RU365009"/>
    </source>
</evidence>
<dbReference type="AlphaFoldDB" id="A0A4Y7RUQ7"/>
<dbReference type="OrthoDB" id="4225815at2759"/>
<comment type="similarity">
    <text evidence="2 6">Belongs to the fungal hydrophobin family.</text>
</comment>
<comment type="caution">
    <text evidence="7">The sequence shown here is derived from an EMBL/GenBank/DDBJ whole genome shotgun (WGS) entry which is preliminary data.</text>
</comment>
<dbReference type="EMBL" id="QPFP01000428">
    <property type="protein sequence ID" value="TEB12705.1"/>
    <property type="molecule type" value="Genomic_DNA"/>
</dbReference>
<evidence type="ECO:0000256" key="2">
    <source>
        <dbReference type="ARBA" id="ARBA00010446"/>
    </source>
</evidence>
<name>A0A4Y7RUQ7_COPMI</name>
<accession>A0A4Y7RUQ7</accession>
<evidence type="ECO:0000313" key="8">
    <source>
        <dbReference type="Proteomes" id="UP000298030"/>
    </source>
</evidence>
<dbReference type="CDD" id="cd23507">
    <property type="entry name" value="hydrophobin_I"/>
    <property type="match status" value="1"/>
</dbReference>
<feature type="signal peptide" evidence="6">
    <location>
        <begin position="1"/>
        <end position="21"/>
    </location>
</feature>